<dbReference type="EMBL" id="RAPK01000006">
    <property type="protein sequence ID" value="RKD75911.1"/>
    <property type="molecule type" value="Genomic_DNA"/>
</dbReference>
<keyword evidence="6" id="KW-0456">Lyase</keyword>
<dbReference type="InterPro" id="IPR050147">
    <property type="entry name" value="Ser/Thr_Dehydratase"/>
</dbReference>
<protein>
    <recommendedName>
        <fullName evidence="4">threonine ammonia-lyase</fullName>
        <ecNumber evidence="4">4.3.1.19</ecNumber>
    </recommendedName>
    <alternativeName>
        <fullName evidence="8">Threonine deaminase</fullName>
    </alternativeName>
</protein>
<dbReference type="CDD" id="cd01562">
    <property type="entry name" value="Thr-dehyd"/>
    <property type="match status" value="1"/>
</dbReference>
<evidence type="ECO:0000256" key="6">
    <source>
        <dbReference type="ARBA" id="ARBA00023239"/>
    </source>
</evidence>
<evidence type="ECO:0000256" key="5">
    <source>
        <dbReference type="ARBA" id="ARBA00022898"/>
    </source>
</evidence>
<evidence type="ECO:0000313" key="10">
    <source>
        <dbReference type="EMBL" id="RKD75911.1"/>
    </source>
</evidence>
<organism evidence="10 11">
    <name type="scientific">Sinobaca qinghaiensis</name>
    <dbReference type="NCBI Taxonomy" id="342944"/>
    <lineage>
        <taxon>Bacteria</taxon>
        <taxon>Bacillati</taxon>
        <taxon>Bacillota</taxon>
        <taxon>Bacilli</taxon>
        <taxon>Bacillales</taxon>
        <taxon>Sporolactobacillaceae</taxon>
        <taxon>Sinobaca</taxon>
    </lineage>
</organism>
<keyword evidence="11" id="KW-1185">Reference proteome</keyword>
<dbReference type="AlphaFoldDB" id="A0A419V771"/>
<evidence type="ECO:0000313" key="11">
    <source>
        <dbReference type="Proteomes" id="UP000285120"/>
    </source>
</evidence>
<dbReference type="EC" id="4.3.1.19" evidence="4"/>
<proteinExistence type="inferred from homology"/>
<evidence type="ECO:0000256" key="1">
    <source>
        <dbReference type="ARBA" id="ARBA00001274"/>
    </source>
</evidence>
<reference evidence="10 11" key="1">
    <citation type="submission" date="2018-09" db="EMBL/GenBank/DDBJ databases">
        <title>Genomic Encyclopedia of Archaeal and Bacterial Type Strains, Phase II (KMG-II): from individual species to whole genera.</title>
        <authorList>
            <person name="Goeker M."/>
        </authorList>
    </citation>
    <scope>NUCLEOTIDE SEQUENCE [LARGE SCALE GENOMIC DNA]</scope>
    <source>
        <strain evidence="10 11">DSM 17008</strain>
    </source>
</reference>
<dbReference type="GO" id="GO:0030170">
    <property type="term" value="F:pyridoxal phosphate binding"/>
    <property type="evidence" value="ECO:0007669"/>
    <property type="project" value="InterPro"/>
</dbReference>
<dbReference type="Proteomes" id="UP000285120">
    <property type="component" value="Unassembled WGS sequence"/>
</dbReference>
<dbReference type="RefSeq" id="WP_120191338.1">
    <property type="nucleotide sequence ID" value="NZ_RAPK01000006.1"/>
</dbReference>
<evidence type="ECO:0000259" key="9">
    <source>
        <dbReference type="Pfam" id="PF00291"/>
    </source>
</evidence>
<comment type="caution">
    <text evidence="10">The sequence shown here is derived from an EMBL/GenBank/DDBJ whole genome shotgun (WGS) entry which is preliminary data.</text>
</comment>
<gene>
    <name evidence="10" type="ORF">ATL39_0121</name>
</gene>
<feature type="domain" description="Tryptophan synthase beta chain-like PALP" evidence="9">
    <location>
        <begin position="18"/>
        <end position="304"/>
    </location>
</feature>
<keyword evidence="5" id="KW-0663">Pyridoxal phosphate</keyword>
<accession>A0A419V771</accession>
<dbReference type="GO" id="GO:0006567">
    <property type="term" value="P:L-threonine catabolic process"/>
    <property type="evidence" value="ECO:0007669"/>
    <property type="project" value="TreeGrafter"/>
</dbReference>
<dbReference type="OrthoDB" id="9811476at2"/>
<dbReference type="GO" id="GO:0003941">
    <property type="term" value="F:L-serine ammonia-lyase activity"/>
    <property type="evidence" value="ECO:0007669"/>
    <property type="project" value="TreeGrafter"/>
</dbReference>
<comment type="catalytic activity">
    <reaction evidence="1">
        <text>L-threonine = 2-oxobutanoate + NH4(+)</text>
        <dbReference type="Rhea" id="RHEA:22108"/>
        <dbReference type="ChEBI" id="CHEBI:16763"/>
        <dbReference type="ChEBI" id="CHEBI:28938"/>
        <dbReference type="ChEBI" id="CHEBI:57926"/>
        <dbReference type="EC" id="4.3.1.19"/>
    </reaction>
</comment>
<dbReference type="FunFam" id="3.40.50.1100:FF:000005">
    <property type="entry name" value="Threonine dehydratase catabolic"/>
    <property type="match status" value="1"/>
</dbReference>
<dbReference type="GO" id="GO:0004794">
    <property type="term" value="F:threonine deaminase activity"/>
    <property type="evidence" value="ECO:0007669"/>
    <property type="project" value="UniProtKB-EC"/>
</dbReference>
<dbReference type="PANTHER" id="PTHR48078:SF6">
    <property type="entry name" value="L-THREONINE DEHYDRATASE CATABOLIC TDCB"/>
    <property type="match status" value="1"/>
</dbReference>
<comment type="similarity">
    <text evidence="3">Belongs to the serine/threonine dehydratase family.</text>
</comment>
<comment type="function">
    <text evidence="7">Catalyzes the anaerobic formation of alpha-ketobutyrate and ammonia from threonine in a two-step reaction. The first step involved a dehydration of threonine and a production of enamine intermediates (aminocrotonate), which tautomerizes to its imine form (iminobutyrate). Both intermediates are unstable and short-lived. The second step is the nonenzymatic hydrolysis of the enamine/imine intermediates to form 2-ketobutyrate and free ammonia. In the low water environment of the cell, the second step is accelerated by RidA.</text>
</comment>
<dbReference type="GO" id="GO:0009097">
    <property type="term" value="P:isoleucine biosynthetic process"/>
    <property type="evidence" value="ECO:0007669"/>
    <property type="project" value="TreeGrafter"/>
</dbReference>
<evidence type="ECO:0000256" key="8">
    <source>
        <dbReference type="ARBA" id="ARBA00031427"/>
    </source>
</evidence>
<dbReference type="Pfam" id="PF00291">
    <property type="entry name" value="PALP"/>
    <property type="match status" value="1"/>
</dbReference>
<evidence type="ECO:0000256" key="3">
    <source>
        <dbReference type="ARBA" id="ARBA00010869"/>
    </source>
</evidence>
<dbReference type="InterPro" id="IPR036052">
    <property type="entry name" value="TrpB-like_PALP_sf"/>
</dbReference>
<name>A0A419V771_9BACL</name>
<dbReference type="SUPFAM" id="SSF53686">
    <property type="entry name" value="Tryptophan synthase beta subunit-like PLP-dependent enzymes"/>
    <property type="match status" value="1"/>
</dbReference>
<comment type="cofactor">
    <cofactor evidence="2">
        <name>pyridoxal 5'-phosphate</name>
        <dbReference type="ChEBI" id="CHEBI:597326"/>
    </cofactor>
</comment>
<evidence type="ECO:0000256" key="7">
    <source>
        <dbReference type="ARBA" id="ARBA00025527"/>
    </source>
</evidence>
<sequence length="320" mass="33915">MMNLRDIWKARAVIKRELPPTPLMHSSELSALTGVPVYLKLEQLQPSGSFKLRGATHMIASLTEAQKEKGVVTFSTGNHGFAVARAAAAHGIRAVICVAETVTRAKIEALQQSGAELRIEGKSQDEAGKISAELVRKEGLTLIPPFDDPFIIAGQGTIGLELLEELPDISAVIAGLSGGGLLSGLGLAMKETDPSIQVHGVTISKSAAMQVSLKAGHPVEVEETPTLADSLLGGIGLDNQYTMAMIEHYTDIRCAVSEEAIARAMAFLYKKHRLIVEGGAAVGVSALLEKIIRPDGPTVIVITGNSIDPAVHYETVTPYL</sequence>
<dbReference type="PANTHER" id="PTHR48078">
    <property type="entry name" value="THREONINE DEHYDRATASE, MITOCHONDRIAL-RELATED"/>
    <property type="match status" value="1"/>
</dbReference>
<dbReference type="PROSITE" id="PS00165">
    <property type="entry name" value="DEHYDRATASE_SER_THR"/>
    <property type="match status" value="1"/>
</dbReference>
<evidence type="ECO:0000256" key="4">
    <source>
        <dbReference type="ARBA" id="ARBA00012096"/>
    </source>
</evidence>
<dbReference type="GO" id="GO:0006565">
    <property type="term" value="P:L-serine catabolic process"/>
    <property type="evidence" value="ECO:0007669"/>
    <property type="project" value="TreeGrafter"/>
</dbReference>
<dbReference type="NCBIfam" id="NF005680">
    <property type="entry name" value="PRK07476.1"/>
    <property type="match status" value="1"/>
</dbReference>
<dbReference type="InterPro" id="IPR001926">
    <property type="entry name" value="TrpB-like_PALP"/>
</dbReference>
<evidence type="ECO:0000256" key="2">
    <source>
        <dbReference type="ARBA" id="ARBA00001933"/>
    </source>
</evidence>
<dbReference type="InterPro" id="IPR000634">
    <property type="entry name" value="Ser/Thr_deHydtase_PyrdxlP-BS"/>
</dbReference>
<dbReference type="Gene3D" id="3.40.50.1100">
    <property type="match status" value="2"/>
</dbReference>